<dbReference type="Gene3D" id="1.20.58.1290">
    <property type="entry name" value="CarD-like, C-terminal domain"/>
    <property type="match status" value="1"/>
</dbReference>
<evidence type="ECO:0000259" key="1">
    <source>
        <dbReference type="Pfam" id="PF21095"/>
    </source>
</evidence>
<dbReference type="AlphaFoldDB" id="B9Y6M7"/>
<dbReference type="GO" id="GO:0009303">
    <property type="term" value="P:rRNA transcription"/>
    <property type="evidence" value="ECO:0007669"/>
    <property type="project" value="TreeGrafter"/>
</dbReference>
<dbReference type="eggNOG" id="COG1329">
    <property type="taxonomic scope" value="Bacteria"/>
</dbReference>
<gene>
    <name evidence="2" type="ORF">HOLDEFILI_01468</name>
</gene>
<reference evidence="2 3" key="1">
    <citation type="submission" date="2008-12" db="EMBL/GenBank/DDBJ databases">
        <authorList>
            <person name="Fulton L."/>
            <person name="Clifton S."/>
            <person name="Fulton B."/>
            <person name="Xu J."/>
            <person name="Minx P."/>
            <person name="Pepin K.H."/>
            <person name="Johnson M."/>
            <person name="Bhonagiri V."/>
            <person name="Nash W.E."/>
            <person name="Mardis E.R."/>
            <person name="Wilson R.K."/>
        </authorList>
    </citation>
    <scope>NUCLEOTIDE SEQUENCE [LARGE SCALE GENOMIC DNA]</scope>
    <source>
        <strain evidence="2 3">DSM 12042</strain>
    </source>
</reference>
<organism evidence="2 3">
    <name type="scientific">Holdemania filiformis DSM 12042</name>
    <dbReference type="NCBI Taxonomy" id="545696"/>
    <lineage>
        <taxon>Bacteria</taxon>
        <taxon>Bacillati</taxon>
        <taxon>Bacillota</taxon>
        <taxon>Erysipelotrichia</taxon>
        <taxon>Erysipelotrichales</taxon>
        <taxon>Erysipelotrichaceae</taxon>
        <taxon>Holdemania</taxon>
    </lineage>
</organism>
<dbReference type="InterPro" id="IPR048792">
    <property type="entry name" value="CarD_C"/>
</dbReference>
<dbReference type="EMBL" id="ACCF01000083">
    <property type="protein sequence ID" value="EEF68361.1"/>
    <property type="molecule type" value="Genomic_DNA"/>
</dbReference>
<dbReference type="Gene3D" id="2.40.10.170">
    <property type="match status" value="1"/>
</dbReference>
<dbReference type="InterPro" id="IPR042215">
    <property type="entry name" value="CarD-like_C"/>
</dbReference>
<dbReference type="PANTHER" id="PTHR38447">
    <property type="entry name" value="TRANSCRIPTION FACTOR YDEB-RELATED"/>
    <property type="match status" value="1"/>
</dbReference>
<dbReference type="PANTHER" id="PTHR38447:SF1">
    <property type="entry name" value="RNA POLYMERASE-BINDING TRANSCRIPTION FACTOR CARD"/>
    <property type="match status" value="1"/>
</dbReference>
<accession>B9Y6M7</accession>
<comment type="caution">
    <text evidence="2">The sequence shown here is derived from an EMBL/GenBank/DDBJ whole genome shotgun (WGS) entry which is preliminary data.</text>
</comment>
<dbReference type="Proteomes" id="UP000005950">
    <property type="component" value="Unassembled WGS sequence"/>
</dbReference>
<protein>
    <recommendedName>
        <fullName evidence="1">CarD C-terminal domain-containing protein</fullName>
    </recommendedName>
</protein>
<sequence>MSIDQKRICLRKALKNGRIEIEIHLLKGGTSFMFKEKDYVRYGSRGIFQVEQIIKKELKPRHPETCYVLSSVYGIHTQIVTPASNPQLRRVMNREEIDRMIDEMPLLESDWIDDKRKREETYRSILEEGDGHKLAQLIISIYSQKQDKLKDRKSLSRTDAEMLERAEDLLHEEISLSFKIKKEEVADYLLSRLKNK</sequence>
<evidence type="ECO:0000313" key="3">
    <source>
        <dbReference type="Proteomes" id="UP000005950"/>
    </source>
</evidence>
<evidence type="ECO:0000313" key="2">
    <source>
        <dbReference type="EMBL" id="EEF68361.1"/>
    </source>
</evidence>
<dbReference type="Pfam" id="PF21095">
    <property type="entry name" value="CarD_C"/>
    <property type="match status" value="1"/>
</dbReference>
<name>B9Y6M7_9FIRM</name>
<dbReference type="HOGENOM" id="CLU_048259_2_1_9"/>
<dbReference type="InterPro" id="IPR052531">
    <property type="entry name" value="CarD-like_regulator"/>
</dbReference>
<reference evidence="2 3" key="2">
    <citation type="submission" date="2009-02" db="EMBL/GenBank/DDBJ databases">
        <title>Draft genome sequence of Holdemania filiformis DSM 12042.</title>
        <authorList>
            <person name="Sudarsanam P."/>
            <person name="Ley R."/>
            <person name="Guruge J."/>
            <person name="Turnbaugh P.J."/>
            <person name="Mahowald M."/>
            <person name="Liep D."/>
            <person name="Gordon J."/>
        </authorList>
    </citation>
    <scope>NUCLEOTIDE SEQUENCE [LARGE SCALE GENOMIC DNA]</scope>
    <source>
        <strain evidence="2 3">DSM 12042</strain>
    </source>
</reference>
<feature type="domain" description="CarD C-terminal" evidence="1">
    <location>
        <begin position="116"/>
        <end position="189"/>
    </location>
</feature>
<dbReference type="STRING" id="545696.HOLDEFILI_01468"/>
<proteinExistence type="predicted"/>